<feature type="region of interest" description="Disordered" evidence="1">
    <location>
        <begin position="79"/>
        <end position="105"/>
    </location>
</feature>
<proteinExistence type="predicted"/>
<feature type="compositionally biased region" description="Pro residues" evidence="1">
    <location>
        <begin position="96"/>
        <end position="105"/>
    </location>
</feature>
<dbReference type="Pfam" id="PF01927">
    <property type="entry name" value="Mut7-C"/>
    <property type="match status" value="1"/>
</dbReference>
<evidence type="ECO:0000256" key="1">
    <source>
        <dbReference type="SAM" id="MobiDB-lite"/>
    </source>
</evidence>
<dbReference type="PANTHER" id="PTHR39081">
    <property type="entry name" value="MUT7-C DOMAIN-CONTAINING PROTEIN"/>
    <property type="match status" value="1"/>
</dbReference>
<dbReference type="InterPro" id="IPR027798">
    <property type="entry name" value="Ub_Mut7C"/>
</dbReference>
<evidence type="ECO:0000259" key="3">
    <source>
        <dbReference type="Pfam" id="PF14451"/>
    </source>
</evidence>
<dbReference type="InterPro" id="IPR002782">
    <property type="entry name" value="Mut7-C_RNAse_dom"/>
</dbReference>
<reference evidence="5" key="1">
    <citation type="journal article" date="2019" name="Int. J. Syst. Evol. Microbiol.">
        <title>The Global Catalogue of Microorganisms (GCM) 10K type strain sequencing project: providing services to taxonomists for standard genome sequencing and annotation.</title>
        <authorList>
            <consortium name="The Broad Institute Genomics Platform"/>
            <consortium name="The Broad Institute Genome Sequencing Center for Infectious Disease"/>
            <person name="Wu L."/>
            <person name="Ma J."/>
        </authorList>
    </citation>
    <scope>NUCLEOTIDE SEQUENCE [LARGE SCALE GENOMIC DNA]</scope>
    <source>
        <strain evidence="5">JCM 17810</strain>
    </source>
</reference>
<dbReference type="Proteomes" id="UP001500622">
    <property type="component" value="Unassembled WGS sequence"/>
</dbReference>
<protein>
    <submittedName>
        <fullName evidence="4">Mut7-C RNAse domain-containing protein</fullName>
    </submittedName>
</protein>
<organism evidence="4 5">
    <name type="scientific">Georgenia halophila</name>
    <dbReference type="NCBI Taxonomy" id="620889"/>
    <lineage>
        <taxon>Bacteria</taxon>
        <taxon>Bacillati</taxon>
        <taxon>Actinomycetota</taxon>
        <taxon>Actinomycetes</taxon>
        <taxon>Micrococcales</taxon>
        <taxon>Bogoriellaceae</taxon>
        <taxon>Georgenia</taxon>
    </lineage>
</organism>
<dbReference type="Pfam" id="PF14451">
    <property type="entry name" value="Ub-Mut7C"/>
    <property type="match status" value="1"/>
</dbReference>
<keyword evidence="5" id="KW-1185">Reference proteome</keyword>
<gene>
    <name evidence="4" type="ORF">GCM10023169_15950</name>
</gene>
<dbReference type="RefSeq" id="WP_345215719.1">
    <property type="nucleotide sequence ID" value="NZ_BAABGN010000006.1"/>
</dbReference>
<evidence type="ECO:0000313" key="4">
    <source>
        <dbReference type="EMBL" id="GAA4422069.1"/>
    </source>
</evidence>
<sequence>MLTVGVEVGPELRFLLRPDRRDGHVEVAAADTDTVGHVVQMVGVPLTEVGALRVGGRTVGSDDPLRWYAGLEAEAEAEAEAAGAADRRPVIEVPARPRPQPVPTEPPRFLLDVHLGSLARRLRLVGVDAAYQTDAADETLVAQAVAEQRVLLTRDRGLLFRSALPHGALVRHDRAAEQLADVLDRFAPPLAPWTRCGRCNGVLVPVAQEEVANRLEPGTRRTYDEFARCSECRQVYWRGAHSGPLEQLVRRAEEIVARATRNTEGYRRNSGPRCSE</sequence>
<name>A0ABP8L3K5_9MICO</name>
<evidence type="ECO:0000259" key="2">
    <source>
        <dbReference type="Pfam" id="PF01927"/>
    </source>
</evidence>
<feature type="domain" description="Mut7-C RNAse" evidence="2">
    <location>
        <begin position="107"/>
        <end position="247"/>
    </location>
</feature>
<feature type="domain" description="Ubiquitin Mut7-C" evidence="3">
    <location>
        <begin position="3"/>
        <end position="62"/>
    </location>
</feature>
<dbReference type="EMBL" id="BAABGN010000006">
    <property type="protein sequence ID" value="GAA4422069.1"/>
    <property type="molecule type" value="Genomic_DNA"/>
</dbReference>
<dbReference type="PANTHER" id="PTHR39081:SF1">
    <property type="entry name" value="MUT7-C RNASE DOMAIN-CONTAINING PROTEIN"/>
    <property type="match status" value="1"/>
</dbReference>
<comment type="caution">
    <text evidence="4">The sequence shown here is derived from an EMBL/GenBank/DDBJ whole genome shotgun (WGS) entry which is preliminary data.</text>
</comment>
<evidence type="ECO:0000313" key="5">
    <source>
        <dbReference type="Proteomes" id="UP001500622"/>
    </source>
</evidence>
<accession>A0ABP8L3K5</accession>